<gene>
    <name evidence="1" type="ORF">Bca52824_024128</name>
</gene>
<reference evidence="1 2" key="1">
    <citation type="submission" date="2020-02" db="EMBL/GenBank/DDBJ databases">
        <authorList>
            <person name="Ma Q."/>
            <person name="Huang Y."/>
            <person name="Song X."/>
            <person name="Pei D."/>
        </authorList>
    </citation>
    <scope>NUCLEOTIDE SEQUENCE [LARGE SCALE GENOMIC DNA]</scope>
    <source>
        <strain evidence="1">Sxm20200214</strain>
        <tissue evidence="1">Leaf</tissue>
    </source>
</reference>
<dbReference type="AlphaFoldDB" id="A0A8X7VJQ6"/>
<dbReference type="Proteomes" id="UP000886595">
    <property type="component" value="Unassembled WGS sequence"/>
</dbReference>
<protein>
    <submittedName>
        <fullName evidence="1">Uncharacterized protein</fullName>
    </submittedName>
</protein>
<dbReference type="OrthoDB" id="1931061at2759"/>
<evidence type="ECO:0000313" key="2">
    <source>
        <dbReference type="Proteomes" id="UP000886595"/>
    </source>
</evidence>
<evidence type="ECO:0000313" key="1">
    <source>
        <dbReference type="EMBL" id="KAG2312571.1"/>
    </source>
</evidence>
<dbReference type="EMBL" id="JAAMPC010000005">
    <property type="protein sequence ID" value="KAG2312571.1"/>
    <property type="molecule type" value="Genomic_DNA"/>
</dbReference>
<sequence>MQNSLNLPASLNSTLLLSHIDNLQLWFHPISFSIISKSGCCSQTMVMRILCFGEASNVKKGGELMGVGIVLLDE</sequence>
<name>A0A8X7VJQ6_BRACI</name>
<keyword evidence="2" id="KW-1185">Reference proteome</keyword>
<accession>A0A8X7VJQ6</accession>
<comment type="caution">
    <text evidence="1">The sequence shown here is derived from an EMBL/GenBank/DDBJ whole genome shotgun (WGS) entry which is preliminary data.</text>
</comment>
<organism evidence="1 2">
    <name type="scientific">Brassica carinata</name>
    <name type="common">Ethiopian mustard</name>
    <name type="synonym">Abyssinian cabbage</name>
    <dbReference type="NCBI Taxonomy" id="52824"/>
    <lineage>
        <taxon>Eukaryota</taxon>
        <taxon>Viridiplantae</taxon>
        <taxon>Streptophyta</taxon>
        <taxon>Embryophyta</taxon>
        <taxon>Tracheophyta</taxon>
        <taxon>Spermatophyta</taxon>
        <taxon>Magnoliopsida</taxon>
        <taxon>eudicotyledons</taxon>
        <taxon>Gunneridae</taxon>
        <taxon>Pentapetalae</taxon>
        <taxon>rosids</taxon>
        <taxon>malvids</taxon>
        <taxon>Brassicales</taxon>
        <taxon>Brassicaceae</taxon>
        <taxon>Brassiceae</taxon>
        <taxon>Brassica</taxon>
    </lineage>
</organism>
<proteinExistence type="predicted"/>